<gene>
    <name evidence="3" type="ORF">SAMN05443665_1004110</name>
</gene>
<evidence type="ECO:0000256" key="1">
    <source>
        <dbReference type="SAM" id="MobiDB-lite"/>
    </source>
</evidence>
<dbReference type="EMBL" id="FZOR01000004">
    <property type="protein sequence ID" value="SNS45261.1"/>
    <property type="molecule type" value="Genomic_DNA"/>
</dbReference>
<feature type="transmembrane region" description="Helical" evidence="2">
    <location>
        <begin position="104"/>
        <end position="123"/>
    </location>
</feature>
<keyword evidence="2" id="KW-0472">Membrane</keyword>
<dbReference type="Proteomes" id="UP000198318">
    <property type="component" value="Unassembled WGS sequence"/>
</dbReference>
<keyword evidence="2" id="KW-1133">Transmembrane helix</keyword>
<feature type="compositionally biased region" description="Basic and acidic residues" evidence="1">
    <location>
        <begin position="1"/>
        <end position="16"/>
    </location>
</feature>
<evidence type="ECO:0000256" key="2">
    <source>
        <dbReference type="SAM" id="Phobius"/>
    </source>
</evidence>
<evidence type="ECO:0000313" key="4">
    <source>
        <dbReference type="Proteomes" id="UP000198318"/>
    </source>
</evidence>
<accession>A0A239ELJ1</accession>
<dbReference type="AlphaFoldDB" id="A0A239ELJ1"/>
<proteinExistence type="predicted"/>
<evidence type="ECO:0000313" key="3">
    <source>
        <dbReference type="EMBL" id="SNS45261.1"/>
    </source>
</evidence>
<evidence type="ECO:0008006" key="5">
    <source>
        <dbReference type="Google" id="ProtNLM"/>
    </source>
</evidence>
<feature type="region of interest" description="Disordered" evidence="1">
    <location>
        <begin position="1"/>
        <end position="66"/>
    </location>
</feature>
<keyword evidence="2" id="KW-0812">Transmembrane</keyword>
<sequence length="208" mass="20622">MPEPEGTRPERTDPAARTEPAGPAEATGPERAGPADGEAAVRPGTRAGGGARAGAPARTGGGARPGTAGGPGRLLVAVYAVFALAAGARAAVQIATRFSEAPLAYALSAFAAAVYVLATVALARGGRTSFRVAVAACSTELAGVLVVGTLSLADSAAFPDETVWSVYGRGYGFVPLVLPVVGLWWLRRTARASGGTRADGGRPVGGGV</sequence>
<feature type="transmembrane region" description="Helical" evidence="2">
    <location>
        <begin position="74"/>
        <end position="92"/>
    </location>
</feature>
<feature type="transmembrane region" description="Helical" evidence="2">
    <location>
        <begin position="130"/>
        <end position="150"/>
    </location>
</feature>
<name>A0A239ELJ1_9ACTN</name>
<keyword evidence="4" id="KW-1185">Reference proteome</keyword>
<feature type="transmembrane region" description="Helical" evidence="2">
    <location>
        <begin position="170"/>
        <end position="187"/>
    </location>
</feature>
<organism evidence="3 4">
    <name type="scientific">Actinomadura meyerae</name>
    <dbReference type="NCBI Taxonomy" id="240840"/>
    <lineage>
        <taxon>Bacteria</taxon>
        <taxon>Bacillati</taxon>
        <taxon>Actinomycetota</taxon>
        <taxon>Actinomycetes</taxon>
        <taxon>Streptosporangiales</taxon>
        <taxon>Thermomonosporaceae</taxon>
        <taxon>Actinomadura</taxon>
    </lineage>
</organism>
<protein>
    <recommendedName>
        <fullName evidence="5">Integral membrane protein</fullName>
    </recommendedName>
</protein>
<reference evidence="3 4" key="1">
    <citation type="submission" date="2017-06" db="EMBL/GenBank/DDBJ databases">
        <authorList>
            <person name="Kim H.J."/>
            <person name="Triplett B.A."/>
        </authorList>
    </citation>
    <scope>NUCLEOTIDE SEQUENCE [LARGE SCALE GENOMIC DNA]</scope>
    <source>
        <strain evidence="3 4">DSM 44715</strain>
    </source>
</reference>